<name>A0AAN7TFL6_9PEZI</name>
<evidence type="ECO:0000313" key="2">
    <source>
        <dbReference type="EMBL" id="KAK5112345.1"/>
    </source>
</evidence>
<dbReference type="Proteomes" id="UP001310890">
    <property type="component" value="Unassembled WGS sequence"/>
</dbReference>
<evidence type="ECO:0000256" key="1">
    <source>
        <dbReference type="SAM" id="MobiDB-lite"/>
    </source>
</evidence>
<evidence type="ECO:0000313" key="3">
    <source>
        <dbReference type="Proteomes" id="UP001310890"/>
    </source>
</evidence>
<comment type="caution">
    <text evidence="2">The sequence shown here is derived from an EMBL/GenBank/DDBJ whole genome shotgun (WGS) entry which is preliminary data.</text>
</comment>
<feature type="compositionally biased region" description="Polar residues" evidence="1">
    <location>
        <begin position="69"/>
        <end position="79"/>
    </location>
</feature>
<organism evidence="2 3">
    <name type="scientific">Meristemomyces frigidus</name>
    <dbReference type="NCBI Taxonomy" id="1508187"/>
    <lineage>
        <taxon>Eukaryota</taxon>
        <taxon>Fungi</taxon>
        <taxon>Dikarya</taxon>
        <taxon>Ascomycota</taxon>
        <taxon>Pezizomycotina</taxon>
        <taxon>Dothideomycetes</taxon>
        <taxon>Dothideomycetidae</taxon>
        <taxon>Mycosphaerellales</taxon>
        <taxon>Teratosphaeriaceae</taxon>
        <taxon>Meristemomyces</taxon>
    </lineage>
</organism>
<reference evidence="2" key="1">
    <citation type="submission" date="2023-08" db="EMBL/GenBank/DDBJ databases">
        <title>Black Yeasts Isolated from many extreme environments.</title>
        <authorList>
            <person name="Coleine C."/>
            <person name="Stajich J.E."/>
            <person name="Selbmann L."/>
        </authorList>
    </citation>
    <scope>NUCLEOTIDE SEQUENCE</scope>
    <source>
        <strain evidence="2">CCFEE 5401</strain>
    </source>
</reference>
<feature type="compositionally biased region" description="Basic and acidic residues" evidence="1">
    <location>
        <begin position="1"/>
        <end position="14"/>
    </location>
</feature>
<proteinExistence type="predicted"/>
<feature type="region of interest" description="Disordered" evidence="1">
    <location>
        <begin position="1"/>
        <end position="89"/>
    </location>
</feature>
<accession>A0AAN7TFL6</accession>
<protein>
    <submittedName>
        <fullName evidence="2">Uncharacterized protein</fullName>
    </submittedName>
</protein>
<dbReference type="AlphaFoldDB" id="A0AAN7TFL6"/>
<feature type="compositionally biased region" description="Polar residues" evidence="1">
    <location>
        <begin position="17"/>
        <end position="28"/>
    </location>
</feature>
<dbReference type="EMBL" id="JAVRRL010000031">
    <property type="protein sequence ID" value="KAK5112345.1"/>
    <property type="molecule type" value="Genomic_DNA"/>
</dbReference>
<gene>
    <name evidence="2" type="ORF">LTR62_004308</name>
</gene>
<sequence length="89" mass="8945">MNKLKNTIEQKLGDHPNVNSNPDVQPNKGTGIGANDGNDPNKSFVENKIQSGQGNDDGSGPRAGATTAADVTSAGQTSGVIGEAPRGTG</sequence>